<keyword evidence="3 7" id="KW-0808">Transferase</keyword>
<dbReference type="InterPro" id="IPR036393">
    <property type="entry name" value="AceGlu_kinase-like_sf"/>
</dbReference>
<evidence type="ECO:0000256" key="1">
    <source>
        <dbReference type="ARBA" id="ARBA00004766"/>
    </source>
</evidence>
<dbReference type="GO" id="GO:0004072">
    <property type="term" value="F:aspartate kinase activity"/>
    <property type="evidence" value="ECO:0007669"/>
    <property type="project" value="UniProtKB-EC"/>
</dbReference>
<dbReference type="UniPathway" id="UPA00050">
    <property type="reaction ID" value="UER00461"/>
</dbReference>
<dbReference type="GO" id="GO:0005524">
    <property type="term" value="F:ATP binding"/>
    <property type="evidence" value="ECO:0007669"/>
    <property type="project" value="UniProtKB-KW"/>
</dbReference>
<dbReference type="GO" id="GO:0009090">
    <property type="term" value="P:homoserine biosynthetic process"/>
    <property type="evidence" value="ECO:0007669"/>
    <property type="project" value="TreeGrafter"/>
</dbReference>
<dbReference type="InterPro" id="IPR042199">
    <property type="entry name" value="AsparK_Bifunc_asparK/hSer_DH"/>
</dbReference>
<dbReference type="EC" id="2.7.2.4" evidence="7"/>
<comment type="pathway">
    <text evidence="8">Amino-acid biosynthesis; L-methionine biosynthesis via de novo pathway; L-homoserine from L-aspartate: step 1/3.</text>
</comment>
<evidence type="ECO:0000256" key="2">
    <source>
        <dbReference type="ARBA" id="ARBA00010122"/>
    </source>
</evidence>
<dbReference type="UniPathway" id="UPA00051">
    <property type="reaction ID" value="UER00462"/>
</dbReference>
<dbReference type="Proteomes" id="UP000242818">
    <property type="component" value="Unassembled WGS sequence"/>
</dbReference>
<evidence type="ECO:0000256" key="7">
    <source>
        <dbReference type="RuleBase" id="RU003448"/>
    </source>
</evidence>
<sequence>MGFFSENPAIAVLCRALISVDQFNMKVFKFGGASLASIERIQQVAAIVRSFAGEKLLIVISAMGKTTNDLEKVVQHFYNGQKELALQLLTHIEAQHVAVAKQLLQNPAHPVYHQLQQFFTEAEWTIGETPVQMYDYYYDQLVSLGELLSTAIVSAYFNENGLQNAWVDVRDIFRTDDNYRDANIDWEVTQRNVTEKILPLFNAVPLVISQGFIGSTDENESVTLGREGSDYSAAVFANLLNAESQTIWKDVEGLKNADPKLFPNTVNIPQITYSEVIEMAYYGAQVIHPKTIKPLQNKHIPLYVKCFLNKDLPGTKISDTANTAQLPPLIVLKQQQVLLSIITKDFGFVTEKSISGIYDIFHRLKIQINLMQNAAISFSCCIDHNPEKIAALIKALQAGFKVTYNEGLSLLTVRHYNQPLLDELLKGREALLEQRSRHTVQVVY</sequence>
<dbReference type="UniPathway" id="UPA00034">
    <property type="reaction ID" value="UER00015"/>
</dbReference>
<dbReference type="Pfam" id="PF00696">
    <property type="entry name" value="AA_kinase"/>
    <property type="match status" value="1"/>
</dbReference>
<dbReference type="NCBIfam" id="TIGR00657">
    <property type="entry name" value="asp_kinases"/>
    <property type="match status" value="1"/>
</dbReference>
<protein>
    <recommendedName>
        <fullName evidence="7">Aspartokinase</fullName>
        <ecNumber evidence="7">2.7.2.4</ecNumber>
    </recommendedName>
</protein>
<name>A0A1C4CEC6_9BACT</name>
<evidence type="ECO:0000313" key="11">
    <source>
        <dbReference type="Proteomes" id="UP000242818"/>
    </source>
</evidence>
<keyword evidence="4" id="KW-0547">Nucleotide-binding</keyword>
<dbReference type="GO" id="GO:0009088">
    <property type="term" value="P:threonine biosynthetic process"/>
    <property type="evidence" value="ECO:0007669"/>
    <property type="project" value="UniProtKB-UniPathway"/>
</dbReference>
<evidence type="ECO:0000256" key="5">
    <source>
        <dbReference type="ARBA" id="ARBA00022777"/>
    </source>
</evidence>
<dbReference type="CDD" id="cd04243">
    <property type="entry name" value="AAK_AK-HSDH-like"/>
    <property type="match status" value="1"/>
</dbReference>
<dbReference type="PANTHER" id="PTHR21499">
    <property type="entry name" value="ASPARTATE KINASE"/>
    <property type="match status" value="1"/>
</dbReference>
<reference evidence="10 11" key="1">
    <citation type="submission" date="2016-08" db="EMBL/GenBank/DDBJ databases">
        <authorList>
            <person name="Seilhamer J.J."/>
        </authorList>
    </citation>
    <scope>NUCLEOTIDE SEQUENCE [LARGE SCALE GENOMIC DNA]</scope>
    <source>
        <strain evidence="10 11">A37T2</strain>
    </source>
</reference>
<dbReference type="Gene3D" id="3.40.1160.10">
    <property type="entry name" value="Acetylglutamate kinase-like"/>
    <property type="match status" value="1"/>
</dbReference>
<organism evidence="10 11">
    <name type="scientific">Chitinophaga costaii</name>
    <dbReference type="NCBI Taxonomy" id="1335309"/>
    <lineage>
        <taxon>Bacteria</taxon>
        <taxon>Pseudomonadati</taxon>
        <taxon>Bacteroidota</taxon>
        <taxon>Chitinophagia</taxon>
        <taxon>Chitinophagales</taxon>
        <taxon>Chitinophagaceae</taxon>
        <taxon>Chitinophaga</taxon>
    </lineage>
</organism>
<comment type="pathway">
    <text evidence="1 8">Amino-acid biosynthesis; L-lysine biosynthesis via DAP pathway; (S)-tetrahydrodipicolinate from L-aspartate: step 1/4.</text>
</comment>
<evidence type="ECO:0000256" key="6">
    <source>
        <dbReference type="ARBA" id="ARBA00022840"/>
    </source>
</evidence>
<dbReference type="STRING" id="1335309.GA0116948_10484"/>
<dbReference type="GO" id="GO:0009089">
    <property type="term" value="P:lysine biosynthetic process via diaminopimelate"/>
    <property type="evidence" value="ECO:0007669"/>
    <property type="project" value="UniProtKB-UniPathway"/>
</dbReference>
<keyword evidence="11" id="KW-1185">Reference proteome</keyword>
<evidence type="ECO:0000313" key="10">
    <source>
        <dbReference type="EMBL" id="SCC17396.1"/>
    </source>
</evidence>
<comment type="pathway">
    <text evidence="8">Amino-acid biosynthesis; L-threonine biosynthesis; L-threonine from L-aspartate: step 1/5.</text>
</comment>
<dbReference type="GO" id="GO:0005829">
    <property type="term" value="C:cytosol"/>
    <property type="evidence" value="ECO:0007669"/>
    <property type="project" value="TreeGrafter"/>
</dbReference>
<gene>
    <name evidence="10" type="ORF">GA0116948_10484</name>
</gene>
<dbReference type="InterPro" id="IPR001048">
    <property type="entry name" value="Asp/Glu/Uridylate_kinase"/>
</dbReference>
<feature type="domain" description="Aspartate/glutamate/uridylate kinase" evidence="9">
    <location>
        <begin position="25"/>
        <end position="305"/>
    </location>
</feature>
<dbReference type="SUPFAM" id="SSF53633">
    <property type="entry name" value="Carbamate kinase-like"/>
    <property type="match status" value="1"/>
</dbReference>
<evidence type="ECO:0000256" key="3">
    <source>
        <dbReference type="ARBA" id="ARBA00022679"/>
    </source>
</evidence>
<dbReference type="AlphaFoldDB" id="A0A1C4CEC6"/>
<evidence type="ECO:0000256" key="4">
    <source>
        <dbReference type="ARBA" id="ARBA00022741"/>
    </source>
</evidence>
<dbReference type="PANTHER" id="PTHR21499:SF59">
    <property type="entry name" value="ASPARTOKINASE"/>
    <property type="match status" value="1"/>
</dbReference>
<comment type="similarity">
    <text evidence="2 7">Belongs to the aspartokinase family.</text>
</comment>
<accession>A0A1C4CEC6</accession>
<dbReference type="EMBL" id="FMAR01000004">
    <property type="protein sequence ID" value="SCC17396.1"/>
    <property type="molecule type" value="Genomic_DNA"/>
</dbReference>
<dbReference type="InterPro" id="IPR001341">
    <property type="entry name" value="Asp_kinase"/>
</dbReference>
<evidence type="ECO:0000256" key="8">
    <source>
        <dbReference type="RuleBase" id="RU004249"/>
    </source>
</evidence>
<keyword evidence="8" id="KW-0028">Amino-acid biosynthesis</keyword>
<keyword evidence="6" id="KW-0067">ATP-binding</keyword>
<keyword evidence="5 7" id="KW-0418">Kinase</keyword>
<comment type="catalytic activity">
    <reaction evidence="7">
        <text>L-aspartate + ATP = 4-phospho-L-aspartate + ADP</text>
        <dbReference type="Rhea" id="RHEA:23776"/>
        <dbReference type="ChEBI" id="CHEBI:29991"/>
        <dbReference type="ChEBI" id="CHEBI:30616"/>
        <dbReference type="ChEBI" id="CHEBI:57535"/>
        <dbReference type="ChEBI" id="CHEBI:456216"/>
        <dbReference type="EC" id="2.7.2.4"/>
    </reaction>
</comment>
<dbReference type="Gene3D" id="1.20.120.1320">
    <property type="entry name" value="Aspartokinase, catalytic domain"/>
    <property type="match status" value="1"/>
</dbReference>
<proteinExistence type="inferred from homology"/>
<evidence type="ECO:0000259" key="9">
    <source>
        <dbReference type="Pfam" id="PF00696"/>
    </source>
</evidence>